<name>A0A926L2G4_9ACTN</name>
<feature type="signal peptide" evidence="9">
    <location>
        <begin position="1"/>
        <end position="26"/>
    </location>
</feature>
<dbReference type="PANTHER" id="PTHR33938:SF15">
    <property type="entry name" value="FERULOYL ESTERASE B-RELATED"/>
    <property type="match status" value="1"/>
</dbReference>
<evidence type="ECO:0000256" key="3">
    <source>
        <dbReference type="ARBA" id="ARBA00022723"/>
    </source>
</evidence>
<evidence type="ECO:0000256" key="8">
    <source>
        <dbReference type="SAM" id="MobiDB-lite"/>
    </source>
</evidence>
<reference evidence="10" key="1">
    <citation type="submission" date="2020-09" db="EMBL/GenBank/DDBJ databases">
        <title>Streptomyces grisecoloratus sp. nov., isolated from cotton soil.</title>
        <authorList>
            <person name="Xing L."/>
        </authorList>
    </citation>
    <scope>NUCLEOTIDE SEQUENCE</scope>
    <source>
        <strain evidence="10">TRM S81-3</strain>
    </source>
</reference>
<dbReference type="GO" id="GO:0052689">
    <property type="term" value="F:carboxylic ester hydrolase activity"/>
    <property type="evidence" value="ECO:0007669"/>
    <property type="project" value="UniProtKB-KW"/>
</dbReference>
<keyword evidence="4 9" id="KW-0732">Signal</keyword>
<dbReference type="SUPFAM" id="SSF53474">
    <property type="entry name" value="alpha/beta-Hydrolases"/>
    <property type="match status" value="1"/>
</dbReference>
<keyword evidence="2" id="KW-0719">Serine esterase</keyword>
<evidence type="ECO:0000256" key="1">
    <source>
        <dbReference type="ARBA" id="ARBA00006249"/>
    </source>
</evidence>
<evidence type="ECO:0000256" key="4">
    <source>
        <dbReference type="ARBA" id="ARBA00022729"/>
    </source>
</evidence>
<evidence type="ECO:0000313" key="10">
    <source>
        <dbReference type="EMBL" id="MBD0421320.1"/>
    </source>
</evidence>
<dbReference type="EMBL" id="JACVQF010000199">
    <property type="protein sequence ID" value="MBD0421320.1"/>
    <property type="molecule type" value="Genomic_DNA"/>
</dbReference>
<feature type="chain" id="PRO_5038585183" evidence="9">
    <location>
        <begin position="27"/>
        <end position="463"/>
    </location>
</feature>
<dbReference type="Proteomes" id="UP000621210">
    <property type="component" value="Unassembled WGS sequence"/>
</dbReference>
<dbReference type="InterPro" id="IPR011118">
    <property type="entry name" value="Tannase/feruloyl_esterase"/>
</dbReference>
<evidence type="ECO:0000256" key="9">
    <source>
        <dbReference type="SAM" id="SignalP"/>
    </source>
</evidence>
<comment type="caution">
    <text evidence="10">The sequence shown here is derived from an EMBL/GenBank/DDBJ whole genome shotgun (WGS) entry which is preliminary data.</text>
</comment>
<organism evidence="10 11">
    <name type="scientific">Streptomyces griseicoloratus</name>
    <dbReference type="NCBI Taxonomy" id="2752516"/>
    <lineage>
        <taxon>Bacteria</taxon>
        <taxon>Bacillati</taxon>
        <taxon>Actinomycetota</taxon>
        <taxon>Actinomycetes</taxon>
        <taxon>Kitasatosporales</taxon>
        <taxon>Streptomycetaceae</taxon>
        <taxon>Streptomyces</taxon>
    </lineage>
</organism>
<keyword evidence="3" id="KW-0479">Metal-binding</keyword>
<reference evidence="10" key="2">
    <citation type="submission" date="2020-09" db="EMBL/GenBank/DDBJ databases">
        <authorList>
            <person name="Luo X."/>
        </authorList>
    </citation>
    <scope>NUCLEOTIDE SEQUENCE</scope>
    <source>
        <strain evidence="10">TRM S81-3</strain>
    </source>
</reference>
<sequence length="463" mass="49529">MRLPRGVPFLTTAVLTAAALAGPAPAAAAAEDGHCARLERVRVPGAELQRTACLGDLTTTGLAGTPYTDMADQAGLTAAATRTPSGVPGIQIDGYFPDSSRFNSTHGWRHDAQFVIRLPDHWNGGLVVTGAPGTRKQYATDKAISDRVLAQGYAYAATDKGNSGADFYRDGSRPGDAVAEWNTRTTELTRAARRAVAQRYGHAPRRTYVAGISNGGYLTRWQLENHPELYDGGVDWEGALWTADGPNLLTSLPPAVARTLGAARDEDLYAAGFARGSEFLWPYHEKAYWGLTQKIYRAEFDPSYDPACPGPTAGSSLEQILAPCPADAAYAYAARPASVHRAVARVALTGRIGRPLITLHGDLDALLPKSADSDVYSRMVDASGRGALHRYYTVEGGTHVDGLYDTYPERLRPILPCFRSAFDALTGWVERGTPPPADRTVSRPADGDVVDSCTLTDGVPARG</sequence>
<accession>A0A926L2G4</accession>
<keyword evidence="6" id="KW-0106">Calcium</keyword>
<keyword evidence="5 10" id="KW-0378">Hydrolase</keyword>
<evidence type="ECO:0000313" key="11">
    <source>
        <dbReference type="Proteomes" id="UP000621210"/>
    </source>
</evidence>
<evidence type="ECO:0000256" key="7">
    <source>
        <dbReference type="ARBA" id="ARBA00023157"/>
    </source>
</evidence>
<dbReference type="RefSeq" id="WP_188182299.1">
    <property type="nucleotide sequence ID" value="NZ_JACVQF010000199.1"/>
</dbReference>
<evidence type="ECO:0000256" key="6">
    <source>
        <dbReference type="ARBA" id="ARBA00022837"/>
    </source>
</evidence>
<keyword evidence="7" id="KW-1015">Disulfide bond</keyword>
<feature type="region of interest" description="Disordered" evidence="8">
    <location>
        <begin position="433"/>
        <end position="453"/>
    </location>
</feature>
<evidence type="ECO:0000256" key="5">
    <source>
        <dbReference type="ARBA" id="ARBA00022801"/>
    </source>
</evidence>
<dbReference type="PANTHER" id="PTHR33938">
    <property type="entry name" value="FERULOYL ESTERASE B-RELATED"/>
    <property type="match status" value="1"/>
</dbReference>
<dbReference type="Gene3D" id="3.40.50.1820">
    <property type="entry name" value="alpha/beta hydrolase"/>
    <property type="match status" value="1"/>
</dbReference>
<proteinExistence type="inferred from homology"/>
<dbReference type="AlphaFoldDB" id="A0A926L2G4"/>
<gene>
    <name evidence="10" type="ORF">H0H10_19545</name>
</gene>
<protein>
    <submittedName>
        <fullName evidence="10">Tannase/feruloyl esterase family alpha/beta hydrolase</fullName>
    </submittedName>
</protein>
<keyword evidence="11" id="KW-1185">Reference proteome</keyword>
<dbReference type="GO" id="GO:0046872">
    <property type="term" value="F:metal ion binding"/>
    <property type="evidence" value="ECO:0007669"/>
    <property type="project" value="UniProtKB-KW"/>
</dbReference>
<dbReference type="InterPro" id="IPR029058">
    <property type="entry name" value="AB_hydrolase_fold"/>
</dbReference>
<dbReference type="Pfam" id="PF07519">
    <property type="entry name" value="Tannase"/>
    <property type="match status" value="1"/>
</dbReference>
<comment type="similarity">
    <text evidence="1">Belongs to the tannase family.</text>
</comment>
<evidence type="ECO:0000256" key="2">
    <source>
        <dbReference type="ARBA" id="ARBA00022487"/>
    </source>
</evidence>